<comment type="caution">
    <text evidence="2">The sequence shown here is derived from an EMBL/GenBank/DDBJ whole genome shotgun (WGS) entry which is preliminary data.</text>
</comment>
<dbReference type="EMBL" id="AJSR01002359">
    <property type="protein sequence ID" value="EKM28841.1"/>
    <property type="molecule type" value="Genomic_DNA"/>
</dbReference>
<gene>
    <name evidence="2" type="ORF">VCHENC02_5297</name>
</gene>
<evidence type="ECO:0000313" key="3">
    <source>
        <dbReference type="Proteomes" id="UP000008367"/>
    </source>
</evidence>
<feature type="non-terminal residue" evidence="2">
    <location>
        <position position="1"/>
    </location>
</feature>
<feature type="domain" description="DUF4145" evidence="1">
    <location>
        <begin position="4"/>
        <end position="59"/>
    </location>
</feature>
<sequence>DQGTSSRDLFGRINELKDNGVLTDWGAQILHKLRALGNNAAHEVEPQSGEQLKLAFDVIDNLLHSVYILPEKAKQTFPSV</sequence>
<proteinExistence type="predicted"/>
<name>A0A454CR09_VIBHA</name>
<dbReference type="Pfam" id="PF13643">
    <property type="entry name" value="DUF4145"/>
    <property type="match status" value="1"/>
</dbReference>
<dbReference type="AlphaFoldDB" id="A0A454CR09"/>
<evidence type="ECO:0000259" key="1">
    <source>
        <dbReference type="Pfam" id="PF13643"/>
    </source>
</evidence>
<accession>A0A454CR09</accession>
<evidence type="ECO:0000313" key="2">
    <source>
        <dbReference type="EMBL" id="EKM28841.1"/>
    </source>
</evidence>
<reference evidence="2 3" key="1">
    <citation type="submission" date="2012-10" db="EMBL/GenBank/DDBJ databases">
        <title>Genome sequence of Vibrio Cholerae HENC-02.</title>
        <authorList>
            <person name="Eppinger M."/>
            <person name="Hasan N.A."/>
            <person name="Sengamalay N."/>
            <person name="Hine E."/>
            <person name="Su Q."/>
            <person name="Daugherty S.C."/>
            <person name="Young S."/>
            <person name="Sadzewicz L."/>
            <person name="Tallon L."/>
            <person name="Cebula T.A."/>
            <person name="Ravel J."/>
            <person name="Colwell R.R."/>
        </authorList>
    </citation>
    <scope>NUCLEOTIDE SEQUENCE [LARGE SCALE GENOMIC DNA]</scope>
    <source>
        <strain evidence="2 3">HENC-02</strain>
    </source>
</reference>
<dbReference type="InterPro" id="IPR025285">
    <property type="entry name" value="DUF4145"/>
</dbReference>
<protein>
    <recommendedName>
        <fullName evidence="1">DUF4145 domain-containing protein</fullName>
    </recommendedName>
</protein>
<dbReference type="Proteomes" id="UP000008367">
    <property type="component" value="Unassembled WGS sequence"/>
</dbReference>
<organism evidence="2 3">
    <name type="scientific">Vibrio harveyi</name>
    <name type="common">Beneckea harveyi</name>
    <dbReference type="NCBI Taxonomy" id="669"/>
    <lineage>
        <taxon>Bacteria</taxon>
        <taxon>Pseudomonadati</taxon>
        <taxon>Pseudomonadota</taxon>
        <taxon>Gammaproteobacteria</taxon>
        <taxon>Vibrionales</taxon>
        <taxon>Vibrionaceae</taxon>
        <taxon>Vibrio</taxon>
    </lineage>
</organism>